<name>A0A2S9IRH5_9HYPH</name>
<evidence type="ECO:0000256" key="5">
    <source>
        <dbReference type="ARBA" id="ARBA00023163"/>
    </source>
</evidence>
<evidence type="ECO:0000313" key="10">
    <source>
        <dbReference type="Proteomes" id="UP000239434"/>
    </source>
</evidence>
<evidence type="ECO:0000256" key="2">
    <source>
        <dbReference type="ARBA" id="ARBA00023012"/>
    </source>
</evidence>
<dbReference type="Gene3D" id="1.10.10.10">
    <property type="entry name" value="Winged helix-like DNA-binding domain superfamily/Winged helix DNA-binding domain"/>
    <property type="match status" value="1"/>
</dbReference>
<dbReference type="InterPro" id="IPR000792">
    <property type="entry name" value="Tscrpt_reg_LuxR_C"/>
</dbReference>
<dbReference type="SMART" id="SM00448">
    <property type="entry name" value="REC"/>
    <property type="match status" value="1"/>
</dbReference>
<keyword evidence="2" id="KW-0902">Two-component regulatory system</keyword>
<dbReference type="SMART" id="SM00421">
    <property type="entry name" value="HTH_LUXR"/>
    <property type="match status" value="1"/>
</dbReference>
<dbReference type="GO" id="GO:0006355">
    <property type="term" value="P:regulation of DNA-templated transcription"/>
    <property type="evidence" value="ECO:0007669"/>
    <property type="project" value="InterPro"/>
</dbReference>
<evidence type="ECO:0000256" key="1">
    <source>
        <dbReference type="ARBA" id="ARBA00022553"/>
    </source>
</evidence>
<keyword evidence="3" id="KW-0805">Transcription regulation</keyword>
<dbReference type="EMBL" id="PVBR01000008">
    <property type="protein sequence ID" value="PRD43115.1"/>
    <property type="molecule type" value="Genomic_DNA"/>
</dbReference>
<evidence type="ECO:0000256" key="4">
    <source>
        <dbReference type="ARBA" id="ARBA00023125"/>
    </source>
</evidence>
<dbReference type="PROSITE" id="PS00622">
    <property type="entry name" value="HTH_LUXR_1"/>
    <property type="match status" value="1"/>
</dbReference>
<dbReference type="InterPro" id="IPR001789">
    <property type="entry name" value="Sig_transdc_resp-reg_receiver"/>
</dbReference>
<keyword evidence="5" id="KW-0804">Transcription</keyword>
<evidence type="ECO:0000313" key="9">
    <source>
        <dbReference type="EMBL" id="PRD43115.1"/>
    </source>
</evidence>
<organism evidence="9 10">
    <name type="scientific">Phyllobacterium phragmitis</name>
    <dbReference type="NCBI Taxonomy" id="2670329"/>
    <lineage>
        <taxon>Bacteria</taxon>
        <taxon>Pseudomonadati</taxon>
        <taxon>Pseudomonadota</taxon>
        <taxon>Alphaproteobacteria</taxon>
        <taxon>Hyphomicrobiales</taxon>
        <taxon>Phyllobacteriaceae</taxon>
        <taxon>Phyllobacterium</taxon>
    </lineage>
</organism>
<dbReference type="CDD" id="cd17537">
    <property type="entry name" value="REC_FixJ"/>
    <property type="match status" value="1"/>
</dbReference>
<comment type="caution">
    <text evidence="9">The sequence shown here is derived from an EMBL/GenBank/DDBJ whole genome shotgun (WGS) entry which is preliminary data.</text>
</comment>
<accession>A0A2S9IRH5</accession>
<sequence length="209" mass="23000">MAREVSNEAIVYIIDDDESLRLALDRVFRSVGLETRTYGTAREFIEAVRPDLPGCVVLDVRLPGINGLDLQRQLGDLGIRLPVVLITGHGDIPMSVQAMKAGAVDFLPKPFRDQDMLDAVAAAIDRDRVRRADESDSVEIRERFATLSPREQQVMMLVTAGKMNKQVAGDLGLSEVTVKIHRGAAMRKMSARTLADLVRMADALKSNVS</sequence>
<feature type="domain" description="Response regulatory" evidence="8">
    <location>
        <begin position="10"/>
        <end position="124"/>
    </location>
</feature>
<dbReference type="Pfam" id="PF00196">
    <property type="entry name" value="GerE"/>
    <property type="match status" value="1"/>
</dbReference>
<dbReference type="RefSeq" id="WP_105742354.1">
    <property type="nucleotide sequence ID" value="NZ_PVBR01000008.1"/>
</dbReference>
<keyword evidence="1 6" id="KW-0597">Phosphoprotein</keyword>
<dbReference type="PRINTS" id="PR00038">
    <property type="entry name" value="HTHLUXR"/>
</dbReference>
<dbReference type="Proteomes" id="UP000239434">
    <property type="component" value="Unassembled WGS sequence"/>
</dbReference>
<dbReference type="Gene3D" id="3.40.50.2300">
    <property type="match status" value="1"/>
</dbReference>
<dbReference type="PROSITE" id="PS50043">
    <property type="entry name" value="HTH_LUXR_2"/>
    <property type="match status" value="1"/>
</dbReference>
<reference evidence="9 10" key="1">
    <citation type="submission" date="2018-02" db="EMBL/GenBank/DDBJ databases">
        <title>The draft genome of Phyllobacterium sp. 1N-3.</title>
        <authorList>
            <person name="Liu L."/>
            <person name="Li L."/>
            <person name="Zhang X."/>
            <person name="Wang T."/>
            <person name="Liang L."/>
        </authorList>
    </citation>
    <scope>NUCLEOTIDE SEQUENCE [LARGE SCALE GENOMIC DNA]</scope>
    <source>
        <strain evidence="9 10">1N-3</strain>
    </source>
</reference>
<protein>
    <submittedName>
        <fullName evidence="9">DNA-binding response regulator</fullName>
    </submittedName>
</protein>
<dbReference type="InterPro" id="IPR036388">
    <property type="entry name" value="WH-like_DNA-bd_sf"/>
</dbReference>
<proteinExistence type="predicted"/>
<dbReference type="CDD" id="cd06170">
    <property type="entry name" value="LuxR_C_like"/>
    <property type="match status" value="1"/>
</dbReference>
<dbReference type="SUPFAM" id="SSF52172">
    <property type="entry name" value="CheY-like"/>
    <property type="match status" value="1"/>
</dbReference>
<dbReference type="Pfam" id="PF00072">
    <property type="entry name" value="Response_reg"/>
    <property type="match status" value="1"/>
</dbReference>
<dbReference type="GO" id="GO:0000160">
    <property type="term" value="P:phosphorelay signal transduction system"/>
    <property type="evidence" value="ECO:0007669"/>
    <property type="project" value="UniProtKB-KW"/>
</dbReference>
<dbReference type="PANTHER" id="PTHR44688:SF16">
    <property type="entry name" value="DNA-BINDING TRANSCRIPTIONAL ACTIVATOR DEVR_DOSR"/>
    <property type="match status" value="1"/>
</dbReference>
<dbReference type="AlphaFoldDB" id="A0A2S9IRH5"/>
<evidence type="ECO:0000256" key="6">
    <source>
        <dbReference type="PROSITE-ProRule" id="PRU00169"/>
    </source>
</evidence>
<dbReference type="GO" id="GO:0003677">
    <property type="term" value="F:DNA binding"/>
    <property type="evidence" value="ECO:0007669"/>
    <property type="project" value="UniProtKB-KW"/>
</dbReference>
<dbReference type="PROSITE" id="PS50110">
    <property type="entry name" value="RESPONSE_REGULATORY"/>
    <property type="match status" value="1"/>
</dbReference>
<evidence type="ECO:0000256" key="3">
    <source>
        <dbReference type="ARBA" id="ARBA00023015"/>
    </source>
</evidence>
<feature type="domain" description="HTH luxR-type" evidence="7">
    <location>
        <begin position="140"/>
        <end position="205"/>
    </location>
</feature>
<dbReference type="InterPro" id="IPR011006">
    <property type="entry name" value="CheY-like_superfamily"/>
</dbReference>
<keyword evidence="4 9" id="KW-0238">DNA-binding</keyword>
<evidence type="ECO:0000259" key="8">
    <source>
        <dbReference type="PROSITE" id="PS50110"/>
    </source>
</evidence>
<keyword evidence="10" id="KW-1185">Reference proteome</keyword>
<dbReference type="FunFam" id="3.40.50.2300:FF:000018">
    <property type="entry name" value="DNA-binding transcriptional regulator NtrC"/>
    <property type="match status" value="1"/>
</dbReference>
<evidence type="ECO:0000259" key="7">
    <source>
        <dbReference type="PROSITE" id="PS50043"/>
    </source>
</evidence>
<feature type="modified residue" description="4-aspartylphosphate" evidence="6">
    <location>
        <position position="59"/>
    </location>
</feature>
<gene>
    <name evidence="9" type="ORF">C5748_12975</name>
</gene>
<dbReference type="PANTHER" id="PTHR44688">
    <property type="entry name" value="DNA-BINDING TRANSCRIPTIONAL ACTIVATOR DEVR_DOSR"/>
    <property type="match status" value="1"/>
</dbReference>